<evidence type="ECO:0000259" key="1">
    <source>
        <dbReference type="Pfam" id="PF13271"/>
    </source>
</evidence>
<dbReference type="Pfam" id="PF13271">
    <property type="entry name" value="DUF4062"/>
    <property type="match status" value="1"/>
</dbReference>
<accession>A0A0F9P688</accession>
<protein>
    <recommendedName>
        <fullName evidence="1">DUF4062 domain-containing protein</fullName>
    </recommendedName>
</protein>
<organism evidence="2">
    <name type="scientific">marine sediment metagenome</name>
    <dbReference type="NCBI Taxonomy" id="412755"/>
    <lineage>
        <taxon>unclassified sequences</taxon>
        <taxon>metagenomes</taxon>
        <taxon>ecological metagenomes</taxon>
    </lineage>
</organism>
<name>A0A0F9P688_9ZZZZ</name>
<reference evidence="2" key="1">
    <citation type="journal article" date="2015" name="Nature">
        <title>Complex archaea that bridge the gap between prokaryotes and eukaryotes.</title>
        <authorList>
            <person name="Spang A."/>
            <person name="Saw J.H."/>
            <person name="Jorgensen S.L."/>
            <person name="Zaremba-Niedzwiedzka K."/>
            <person name="Martijn J."/>
            <person name="Lind A.E."/>
            <person name="van Eijk R."/>
            <person name="Schleper C."/>
            <person name="Guy L."/>
            <person name="Ettema T.J."/>
        </authorList>
    </citation>
    <scope>NUCLEOTIDE SEQUENCE</scope>
</reference>
<sequence>MEQVFLCGTDDVFWIFESLEKSLREMGFEPIWFHNKFKVEDQDTMQTCINNVKNSDRLILIINKRYGLPSRYTRNDGNISITEEEFLTAAESDKKILIFIERSVYEQSKFYRKLIKNTDLDITEENKKKFGLKAKLNTYAFIDRIQHMKSNGIFNIRWIEHFQKIEEIINKIKLKWQFEEGDLYISFKGDIDEYSITQAKHKINSEEEIEKEKNEIRENLIHIPGELNKEKQKMIDLIKEHPYSGGIGGIIEVDWSLYNVCVEIYSEKYGEYLLAMNEYNKKKTEQVGLDFEMHNNSQSTFYDITVYIKFPKGLEIFQDILGEPPNPPDPPPKPSKLQILFNRNHDFKRELSNYKDKIERSSYAKLLSNAFSSIMPDMSLLMKSPFRILDNNKIQIKLDKLTQEHYFEINGYKFRISATDPNKEFEIKWEIFTGSPSLKKEGNLKLKTEDS</sequence>
<gene>
    <name evidence="2" type="ORF">LCGC14_0940890</name>
</gene>
<evidence type="ECO:0000313" key="2">
    <source>
        <dbReference type="EMBL" id="KKN19917.1"/>
    </source>
</evidence>
<dbReference type="EMBL" id="LAZR01003290">
    <property type="protein sequence ID" value="KKN19917.1"/>
    <property type="molecule type" value="Genomic_DNA"/>
</dbReference>
<comment type="caution">
    <text evidence="2">The sequence shown here is derived from an EMBL/GenBank/DDBJ whole genome shotgun (WGS) entry which is preliminary data.</text>
</comment>
<dbReference type="AlphaFoldDB" id="A0A0F9P688"/>
<feature type="domain" description="DUF4062" evidence="1">
    <location>
        <begin position="4"/>
        <end position="89"/>
    </location>
</feature>
<proteinExistence type="predicted"/>
<dbReference type="InterPro" id="IPR025139">
    <property type="entry name" value="DUF4062"/>
</dbReference>